<reference evidence="1" key="1">
    <citation type="journal article" date="2023" name="G3 (Bethesda)">
        <title>Whole genome assembly and annotation of the endangered Caribbean coral Acropora cervicornis.</title>
        <authorList>
            <person name="Selwyn J.D."/>
            <person name="Vollmer S.V."/>
        </authorList>
    </citation>
    <scope>NUCLEOTIDE SEQUENCE</scope>
    <source>
        <strain evidence="1">K2</strain>
    </source>
</reference>
<dbReference type="AlphaFoldDB" id="A0AAD9QJK5"/>
<dbReference type="EMBL" id="JARQWQ010000028">
    <property type="protein sequence ID" value="KAK2562422.1"/>
    <property type="molecule type" value="Genomic_DNA"/>
</dbReference>
<protein>
    <submittedName>
        <fullName evidence="1">Uncharacterized protein</fullName>
    </submittedName>
</protein>
<organism evidence="1 2">
    <name type="scientific">Acropora cervicornis</name>
    <name type="common">Staghorn coral</name>
    <dbReference type="NCBI Taxonomy" id="6130"/>
    <lineage>
        <taxon>Eukaryota</taxon>
        <taxon>Metazoa</taxon>
        <taxon>Cnidaria</taxon>
        <taxon>Anthozoa</taxon>
        <taxon>Hexacorallia</taxon>
        <taxon>Scleractinia</taxon>
        <taxon>Astrocoeniina</taxon>
        <taxon>Acroporidae</taxon>
        <taxon>Acropora</taxon>
    </lineage>
</organism>
<keyword evidence="2" id="KW-1185">Reference proteome</keyword>
<evidence type="ECO:0000313" key="1">
    <source>
        <dbReference type="EMBL" id="KAK2562422.1"/>
    </source>
</evidence>
<accession>A0AAD9QJK5</accession>
<comment type="caution">
    <text evidence="1">The sequence shown here is derived from an EMBL/GenBank/DDBJ whole genome shotgun (WGS) entry which is preliminary data.</text>
</comment>
<dbReference type="Proteomes" id="UP001249851">
    <property type="component" value="Unassembled WGS sequence"/>
</dbReference>
<sequence>MRMNIVNKTSTVCLPDYLPRGSSKYFPEFSQELNDILVHDVEERCVNDVSRIRQIGCLPVKERRYFHLLNLVHKALYSPNWPTYVQLVKVQHKRTLRSSQATRLQIPLEKGTFQDATATHFKALPANLGLNIHHHHPFKKHSLFSFKKQNACLKVGLGQVWIYDARKDPKTMLQVVTVIITVIVYHTQEKLIRQMILIQEDKNIPSQVRT</sequence>
<evidence type="ECO:0000313" key="2">
    <source>
        <dbReference type="Proteomes" id="UP001249851"/>
    </source>
</evidence>
<proteinExistence type="predicted"/>
<gene>
    <name evidence="1" type="ORF">P5673_014074</name>
</gene>
<reference evidence="1" key="2">
    <citation type="journal article" date="2023" name="Science">
        <title>Genomic signatures of disease resistance in endangered staghorn corals.</title>
        <authorList>
            <person name="Vollmer S.V."/>
            <person name="Selwyn J.D."/>
            <person name="Despard B.A."/>
            <person name="Roesel C.L."/>
        </authorList>
    </citation>
    <scope>NUCLEOTIDE SEQUENCE</scope>
    <source>
        <strain evidence="1">K2</strain>
    </source>
</reference>
<name>A0AAD9QJK5_ACRCE</name>